<dbReference type="PANTHER" id="PTHR30572:SF4">
    <property type="entry name" value="ABC TRANSPORTER PERMEASE YTRF"/>
    <property type="match status" value="1"/>
</dbReference>
<evidence type="ECO:0000256" key="4">
    <source>
        <dbReference type="ARBA" id="ARBA00022989"/>
    </source>
</evidence>
<keyword evidence="9" id="KW-1185">Reference proteome</keyword>
<dbReference type="PANTHER" id="PTHR30572">
    <property type="entry name" value="MEMBRANE COMPONENT OF TRANSPORTER-RELATED"/>
    <property type="match status" value="1"/>
</dbReference>
<evidence type="ECO:0000313" key="9">
    <source>
        <dbReference type="Proteomes" id="UP000198972"/>
    </source>
</evidence>
<name>A0A1G7MDF9_9BACL</name>
<dbReference type="RefSeq" id="WP_091230650.1">
    <property type="nucleotide sequence ID" value="NZ_FNBG01000013.1"/>
</dbReference>
<evidence type="ECO:0000256" key="6">
    <source>
        <dbReference type="ARBA" id="ARBA00038076"/>
    </source>
</evidence>
<feature type="domain" description="ABC3 transporter permease C-terminal" evidence="7">
    <location>
        <begin position="718"/>
        <end position="834"/>
    </location>
</feature>
<gene>
    <name evidence="8" type="ORF">SAMN04488542_11373</name>
</gene>
<protein>
    <submittedName>
        <fullName evidence="8">Putative ABC transport system permease protein</fullName>
    </submittedName>
</protein>
<sequence length="843" mass="93058">MVRSSNGGAISRIAKRSLSANRSRNIIIVSAIVLTTLLITTIFTTVLSMNQSMQLVQMKTAGSDFHGSFKYLNPEEVKKLESHPSIKNYSKSVLVGKAVNNELRDYRIEIDYSDENGAQHSFIHFIAGGLPTAENEIVMNTWSLDLLGVPHKIGATVDLDVDIDGEILSKPFVLSGYYEADKHIAMAGIAFVSEPFVQKYISHIDPEESKQTGSYINTTRLDVMFSNSIGIEKKIQKVLSDTGLDVTYGVNWAYSSVGLFSDPINLLPYGLLVLIIMLSGYLLIYNIFHISVVRDIKFYGLLKTMGTTPRQLKKIISIQANLLYAVGMPIGLALGYGMGCWLTPMLMSFSTENSEISYSFSPLIFAGAALFSYITVRIAASRPGRTAARISPVEAVKFAGVNGGKGRKIRKSLHGAKLHRMAFANLFRQKKKLVLMLASLSLSIILFSVIYTVISSFSVNKYLNAFISGDYVVKANNGAIESIRRDEPQADVGVSEVLCQAISTIDGVTSLDKVYYSGDTLPIDERLRKVLEPIAANENPEEPVTTSILNSGAVSIQLHGIDRGWYDVIQKSDIVSGSFDQEKFETGNYVLITETTLREIEDITYYEPGDQIKLGSLGKSYEVMAVLKSDALYAAGTQFFNVAGFKVFLPANEMRQHAEDAIILSATVHIDPEKEAQVGNSLSSLTSSNQNLALKSREDYKEEMKGFIRIFQTVGYGLSFIIAFIGILNYINTILTGVISRRNEFAILESVGMTRKQLKKMLIYEGLYSILFTCLIVGTVGIYITYQIARGISENMAFTVFHMNPIPILSVFPLLIGISLIVTLAAYKSLTKATIVERLREVE</sequence>
<proteinExistence type="inferred from homology"/>
<keyword evidence="4" id="KW-1133">Transmembrane helix</keyword>
<dbReference type="GO" id="GO:0005886">
    <property type="term" value="C:plasma membrane"/>
    <property type="evidence" value="ECO:0007669"/>
    <property type="project" value="UniProtKB-SubCell"/>
</dbReference>
<keyword evidence="5" id="KW-0472">Membrane</keyword>
<dbReference type="OrthoDB" id="1694171at2"/>
<dbReference type="STRING" id="670482.SAMN04488542_11373"/>
<comment type="similarity">
    <text evidence="6">Belongs to the ABC-4 integral membrane protein family.</text>
</comment>
<evidence type="ECO:0000313" key="8">
    <source>
        <dbReference type="EMBL" id="SDF59751.1"/>
    </source>
</evidence>
<comment type="subcellular location">
    <subcellularLocation>
        <location evidence="1">Cell membrane</location>
        <topology evidence="1">Multi-pass membrane protein</topology>
    </subcellularLocation>
</comment>
<dbReference type="AlphaFoldDB" id="A0A1G7MDF9"/>
<dbReference type="InterPro" id="IPR003838">
    <property type="entry name" value="ABC3_permease_C"/>
</dbReference>
<organism evidence="8 9">
    <name type="scientific">Fontibacillus panacisegetis</name>
    <dbReference type="NCBI Taxonomy" id="670482"/>
    <lineage>
        <taxon>Bacteria</taxon>
        <taxon>Bacillati</taxon>
        <taxon>Bacillota</taxon>
        <taxon>Bacilli</taxon>
        <taxon>Bacillales</taxon>
        <taxon>Paenibacillaceae</taxon>
        <taxon>Fontibacillus</taxon>
    </lineage>
</organism>
<evidence type="ECO:0000256" key="2">
    <source>
        <dbReference type="ARBA" id="ARBA00022475"/>
    </source>
</evidence>
<keyword evidence="3" id="KW-0812">Transmembrane</keyword>
<evidence type="ECO:0000256" key="3">
    <source>
        <dbReference type="ARBA" id="ARBA00022692"/>
    </source>
</evidence>
<dbReference type="Pfam" id="PF02687">
    <property type="entry name" value="FtsX"/>
    <property type="match status" value="2"/>
</dbReference>
<dbReference type="GO" id="GO:0022857">
    <property type="term" value="F:transmembrane transporter activity"/>
    <property type="evidence" value="ECO:0007669"/>
    <property type="project" value="TreeGrafter"/>
</dbReference>
<dbReference type="InterPro" id="IPR050250">
    <property type="entry name" value="Macrolide_Exporter_MacB"/>
</dbReference>
<keyword evidence="2" id="KW-1003">Cell membrane</keyword>
<dbReference type="EMBL" id="FNBG01000013">
    <property type="protein sequence ID" value="SDF59751.1"/>
    <property type="molecule type" value="Genomic_DNA"/>
</dbReference>
<feature type="domain" description="ABC3 transporter permease C-terminal" evidence="7">
    <location>
        <begin position="271"/>
        <end position="383"/>
    </location>
</feature>
<accession>A0A1G7MDF9</accession>
<evidence type="ECO:0000256" key="5">
    <source>
        <dbReference type="ARBA" id="ARBA00023136"/>
    </source>
</evidence>
<evidence type="ECO:0000259" key="7">
    <source>
        <dbReference type="Pfam" id="PF02687"/>
    </source>
</evidence>
<evidence type="ECO:0000256" key="1">
    <source>
        <dbReference type="ARBA" id="ARBA00004651"/>
    </source>
</evidence>
<reference evidence="8 9" key="1">
    <citation type="submission" date="2016-10" db="EMBL/GenBank/DDBJ databases">
        <authorList>
            <person name="de Groot N.N."/>
        </authorList>
    </citation>
    <scope>NUCLEOTIDE SEQUENCE [LARGE SCALE GENOMIC DNA]</scope>
    <source>
        <strain evidence="8 9">DSM 28129</strain>
    </source>
</reference>
<dbReference type="Proteomes" id="UP000198972">
    <property type="component" value="Unassembled WGS sequence"/>
</dbReference>